<dbReference type="RefSeq" id="WP_114796463.1">
    <property type="nucleotide sequence ID" value="NZ_QQZY01000004.1"/>
</dbReference>
<dbReference type="Pfam" id="PF06224">
    <property type="entry name" value="AlkZ-like"/>
    <property type="match status" value="1"/>
</dbReference>
<dbReference type="EMBL" id="QQZY01000004">
    <property type="protein sequence ID" value="RDI74472.1"/>
    <property type="molecule type" value="Genomic_DNA"/>
</dbReference>
<dbReference type="InterPro" id="IPR009351">
    <property type="entry name" value="AlkZ-like"/>
</dbReference>
<dbReference type="Proteomes" id="UP000254134">
    <property type="component" value="Unassembled WGS sequence"/>
</dbReference>
<proteinExistence type="predicted"/>
<evidence type="ECO:0008006" key="3">
    <source>
        <dbReference type="Google" id="ProtNLM"/>
    </source>
</evidence>
<dbReference type="PANTHER" id="PTHR30528:SF0">
    <property type="entry name" value="CYTOPLASMIC PROTEIN"/>
    <property type="match status" value="1"/>
</dbReference>
<evidence type="ECO:0000313" key="1">
    <source>
        <dbReference type="EMBL" id="RDI74472.1"/>
    </source>
</evidence>
<dbReference type="AlphaFoldDB" id="A0A7M2YWF5"/>
<keyword evidence="2" id="KW-1185">Reference proteome</keyword>
<organism evidence="1 2">
    <name type="scientific">Gaiella occulta</name>
    <dbReference type="NCBI Taxonomy" id="1002870"/>
    <lineage>
        <taxon>Bacteria</taxon>
        <taxon>Bacillati</taxon>
        <taxon>Actinomycetota</taxon>
        <taxon>Thermoleophilia</taxon>
        <taxon>Gaiellales</taxon>
        <taxon>Gaiellaceae</taxon>
        <taxon>Gaiella</taxon>
    </lineage>
</organism>
<sequence length="378" mass="41906">MRVISRTGLRRLVVAAQGYAARSRTGTAGEVEAAIRRLACVQLDSISAVERSHRIALASRVGTYRAGTVSRLLAQGRVFEYWAHEACLLPIEDWPLFATQMRTGGRRWYGNVGDTHPHLAEEILDEIRRRGPLGSRHFEGSAAGGMWNWKPAKAMLERLWNHGALVIAGRQGFQRLYDLPERVVPKALLDATPPSAHDRLRALALRAVRARGALTEAGIVEHWRLRGGVAGVRPAVDGLVADGLLERVAVDDGGAAVVVPAGADLDAATPSAAVLLSPFDNLLWDRPFARRVFGFDHLIEVYKREHERRYGYYVLPLLWRDRIVGRADLKAERGDGVLVLKAFHREPGVRASAGLDDALDRALDRLRRACRLEAFVRR</sequence>
<accession>A0A7M2YWF5</accession>
<protein>
    <recommendedName>
        <fullName evidence="3">Winged helix-turn-helix domain-containing protein</fullName>
    </recommendedName>
</protein>
<dbReference type="PANTHER" id="PTHR30528">
    <property type="entry name" value="CYTOPLASMIC PROTEIN"/>
    <property type="match status" value="1"/>
</dbReference>
<gene>
    <name evidence="1" type="ORF">Gocc_2048</name>
</gene>
<name>A0A7M2YWF5_9ACTN</name>
<dbReference type="OrthoDB" id="9787207at2"/>
<reference evidence="2" key="2">
    <citation type="journal article" date="2019" name="MicrobiologyOpen">
        <title>High-quality draft genome sequence of Gaiella occulta isolated from a 150 meter deep mineral water borehole and comparison with the genome sequences of other deep-branching lineages of the phylum Actinobacteria.</title>
        <authorList>
            <person name="Severino R."/>
            <person name="Froufe H.J.C."/>
            <person name="Barroso C."/>
            <person name="Albuquerque L."/>
            <person name="Lobo-da-Cunha A."/>
            <person name="da Costa M.S."/>
            <person name="Egas C."/>
        </authorList>
    </citation>
    <scope>NUCLEOTIDE SEQUENCE [LARGE SCALE GENOMIC DNA]</scope>
    <source>
        <strain evidence="2">F2-233</strain>
    </source>
</reference>
<reference evidence="1 2" key="1">
    <citation type="submission" date="2018-07" db="EMBL/GenBank/DDBJ databases">
        <title>High-quality-draft genome sequence of Gaiella occulta.</title>
        <authorList>
            <person name="Severino R."/>
            <person name="Froufe H.J.C."/>
            <person name="Rainey F.A."/>
            <person name="Barroso C."/>
            <person name="Albuquerque L."/>
            <person name="Lobo-Da-Cunha A."/>
            <person name="Da Costa M.S."/>
            <person name="Egas C."/>
        </authorList>
    </citation>
    <scope>NUCLEOTIDE SEQUENCE [LARGE SCALE GENOMIC DNA]</scope>
    <source>
        <strain evidence="1 2">F2-233</strain>
    </source>
</reference>
<evidence type="ECO:0000313" key="2">
    <source>
        <dbReference type="Proteomes" id="UP000254134"/>
    </source>
</evidence>
<comment type="caution">
    <text evidence="1">The sequence shown here is derived from an EMBL/GenBank/DDBJ whole genome shotgun (WGS) entry which is preliminary data.</text>
</comment>